<evidence type="ECO:0000313" key="3">
    <source>
        <dbReference type="EMBL" id="EFE49203.1"/>
    </source>
</evidence>
<name>D4DSH9_NEIEG</name>
<evidence type="ECO:0000313" key="2">
    <source>
        <dbReference type="EMBL" id="AJE18942.1"/>
    </source>
</evidence>
<dbReference type="KEGG" id="nel:NELON_08590"/>
<dbReference type="GO" id="GO:0003676">
    <property type="term" value="F:nucleic acid binding"/>
    <property type="evidence" value="ECO:0007669"/>
    <property type="project" value="InterPro"/>
</dbReference>
<dbReference type="HOGENOM" id="CLU_1303813_0_0_4"/>
<dbReference type="InterPro" id="IPR036397">
    <property type="entry name" value="RNaseH_sf"/>
</dbReference>
<reference evidence="3 4" key="1">
    <citation type="submission" date="2010-02" db="EMBL/GenBank/DDBJ databases">
        <authorList>
            <person name="Weinstock G."/>
            <person name="Sodergren E."/>
            <person name="Clifton S."/>
            <person name="Fulton L."/>
            <person name="Fulton B."/>
            <person name="Courtney L."/>
            <person name="Fronick C."/>
            <person name="Harrison M."/>
            <person name="Strong C."/>
            <person name="Farmer C."/>
            <person name="Delahaunty K."/>
            <person name="Markovic C."/>
            <person name="Hall O."/>
            <person name="Minx P."/>
            <person name="Tomlinson C."/>
            <person name="Mitreva M."/>
            <person name="Nelson J."/>
            <person name="Hou S."/>
            <person name="Wollam A."/>
            <person name="Pepin K.H."/>
            <person name="Johnson M."/>
            <person name="Bhonagiri V."/>
            <person name="Zhang X."/>
            <person name="Suruliraj S."/>
            <person name="Warren W."/>
            <person name="Chinwalla A."/>
            <person name="Mardis E.R."/>
            <person name="Wilson R.K."/>
        </authorList>
    </citation>
    <scope>NUCLEOTIDE SEQUENCE [LARGE SCALE GENOMIC DNA]</scope>
    <source>
        <strain evidence="3 4">ATCC 29315</strain>
    </source>
</reference>
<keyword evidence="5" id="KW-1185">Reference proteome</keyword>
<dbReference type="Proteomes" id="UP000005536">
    <property type="component" value="Unassembled WGS sequence"/>
</dbReference>
<evidence type="ECO:0000313" key="4">
    <source>
        <dbReference type="Proteomes" id="UP000005536"/>
    </source>
</evidence>
<dbReference type="PATRIC" id="fig|546263.7.peg.1841"/>
<evidence type="ECO:0000313" key="5">
    <source>
        <dbReference type="Proteomes" id="UP000031392"/>
    </source>
</evidence>
<dbReference type="Gene3D" id="2.30.30.130">
    <property type="entry name" value="Transposase, Mu, C-terminal"/>
    <property type="match status" value="1"/>
</dbReference>
<accession>D4DSH9</accession>
<feature type="domain" description="Transposase-like Mu C-terminal" evidence="1">
    <location>
        <begin position="72"/>
        <end position="131"/>
    </location>
</feature>
<dbReference type="Pfam" id="PF09299">
    <property type="entry name" value="Mu-transpos_C"/>
    <property type="match status" value="1"/>
</dbReference>
<dbReference type="STRING" id="546263.NELON_08590"/>
<proteinExistence type="predicted"/>
<gene>
    <name evidence="3" type="ORF">NEIELOOT_02024</name>
    <name evidence="2" type="ORF">NELON_08590</name>
</gene>
<reference evidence="5" key="2">
    <citation type="submission" date="2014-05" db="EMBL/GenBank/DDBJ databases">
        <title>Complete Genome sequence of Neisseria elongata subsp. glycolytica.</title>
        <authorList>
            <person name="Veyrier F.J."/>
            <person name="Taha M.-K."/>
        </authorList>
    </citation>
    <scope>NUCLEOTIDE SEQUENCE [LARGE SCALE GENOMIC DNA]</scope>
    <source>
        <strain evidence="5">ATCC 29315</strain>
    </source>
</reference>
<dbReference type="Proteomes" id="UP000031392">
    <property type="component" value="Chromosome"/>
</dbReference>
<evidence type="ECO:0000259" key="1">
    <source>
        <dbReference type="Pfam" id="PF09299"/>
    </source>
</evidence>
<sequence length="211" mass="24239">MTPEQQRYKAKLPSWQQFMADVMQCIADYNNRPHSELPKNADGVHYTPLQYRDLRMQQENLAPDLLAEAELDVLFRPQEVRKAARGQIELFGNVYFSTDLAELHGEDVRVAYDYDDAEWVYVYKMDGSFVCKAKVDGNKRAAMPITVRDQLAEKRAKGRIKRAENTIRLAKEETRPAIEQQPDFGFAMHLLTVREDMAIDTQLNAPIMAAA</sequence>
<dbReference type="InterPro" id="IPR015378">
    <property type="entry name" value="Transposase-like_Mu_C"/>
</dbReference>
<dbReference type="EMBL" id="CP007726">
    <property type="protein sequence ID" value="AJE18942.1"/>
    <property type="molecule type" value="Genomic_DNA"/>
</dbReference>
<protein>
    <submittedName>
        <fullName evidence="3">Mu transposase domain protein</fullName>
    </submittedName>
</protein>
<dbReference type="EMBL" id="ADBF01000225">
    <property type="protein sequence ID" value="EFE49203.1"/>
    <property type="molecule type" value="Genomic_DNA"/>
</dbReference>
<organism evidence="3 4">
    <name type="scientific">Neisseria elongata subsp. glycolytica ATCC 29315</name>
    <dbReference type="NCBI Taxonomy" id="546263"/>
    <lineage>
        <taxon>Bacteria</taxon>
        <taxon>Pseudomonadati</taxon>
        <taxon>Pseudomonadota</taxon>
        <taxon>Betaproteobacteria</taxon>
        <taxon>Neisseriales</taxon>
        <taxon>Neisseriaceae</taxon>
        <taxon>Neisseria</taxon>
    </lineage>
</organism>
<reference evidence="2 5" key="3">
    <citation type="journal article" date="2015" name="PLoS Genet.">
        <title>Common Cell Shape Evolution of Two Nasopharyngeal Pathogens.</title>
        <authorList>
            <person name="Veyrier F.J."/>
            <person name="Biais N."/>
            <person name="Morales P."/>
            <person name="Belkacem N."/>
            <person name="Guilhen C."/>
            <person name="Ranjeva S."/>
            <person name="Sismeiro O."/>
            <person name="Pehau-Arnaudet G."/>
            <person name="Rocha E.P."/>
            <person name="Werts C."/>
            <person name="Taha M.K."/>
            <person name="Boneca I.G."/>
        </authorList>
    </citation>
    <scope>NUCLEOTIDE SEQUENCE [LARGE SCALE GENOMIC DNA]</scope>
    <source>
        <strain evidence="2 5">ATCC 29315</strain>
    </source>
</reference>
<dbReference type="RefSeq" id="WP_003773435.1">
    <property type="nucleotide sequence ID" value="NZ_CP007726.1"/>
</dbReference>
<dbReference type="AlphaFoldDB" id="D4DSH9"/>
<dbReference type="SUPFAM" id="SSF50610">
    <property type="entry name" value="mu transposase, C-terminal domain"/>
    <property type="match status" value="1"/>
</dbReference>
<dbReference type="InterPro" id="IPR009004">
    <property type="entry name" value="Transposase_Mu_C"/>
</dbReference>
<dbReference type="Gene3D" id="3.30.420.10">
    <property type="entry name" value="Ribonuclease H-like superfamily/Ribonuclease H"/>
    <property type="match status" value="1"/>
</dbReference>